<evidence type="ECO:0000256" key="4">
    <source>
        <dbReference type="ARBA" id="ARBA00023163"/>
    </source>
</evidence>
<proteinExistence type="predicted"/>
<keyword evidence="8" id="KW-1185">Reference proteome</keyword>
<dbReference type="PRINTS" id="PR00455">
    <property type="entry name" value="HTHTETR"/>
</dbReference>
<evidence type="ECO:0000313" key="8">
    <source>
        <dbReference type="Proteomes" id="UP000058599"/>
    </source>
</evidence>
<dbReference type="AlphaFoldDB" id="A0AA86L464"/>
<keyword evidence="4" id="KW-0804">Transcription</keyword>
<dbReference type="InterPro" id="IPR050109">
    <property type="entry name" value="HTH-type_TetR-like_transc_reg"/>
</dbReference>
<keyword evidence="1" id="KW-0678">Repressor</keyword>
<dbReference type="SUPFAM" id="SSF46689">
    <property type="entry name" value="Homeodomain-like"/>
    <property type="match status" value="1"/>
</dbReference>
<dbReference type="Gene3D" id="1.10.10.60">
    <property type="entry name" value="Homeodomain-like"/>
    <property type="match status" value="1"/>
</dbReference>
<dbReference type="SUPFAM" id="SSF48498">
    <property type="entry name" value="Tetracyclin repressor-like, C-terminal domain"/>
    <property type="match status" value="1"/>
</dbReference>
<name>A0AA86L464_9SPHN</name>
<evidence type="ECO:0000313" key="7">
    <source>
        <dbReference type="EMBL" id="AMG75621.1"/>
    </source>
</evidence>
<feature type="domain" description="HTH tetR-type" evidence="6">
    <location>
        <begin position="10"/>
        <end position="70"/>
    </location>
</feature>
<gene>
    <name evidence="7" type="ORF">SGRAN_3278</name>
</gene>
<evidence type="ECO:0000256" key="1">
    <source>
        <dbReference type="ARBA" id="ARBA00022491"/>
    </source>
</evidence>
<evidence type="ECO:0000259" key="6">
    <source>
        <dbReference type="PROSITE" id="PS50977"/>
    </source>
</evidence>
<reference evidence="7 8" key="1">
    <citation type="journal article" date="2016" name="BMC Genomics">
        <title>Genomic analysis of the nitrate-respiring Sphingopyxis granuli (formerly Sphingomonas macrogoltabida) strain TFA.</title>
        <authorList>
            <person name="Garcia-Romero I."/>
            <person name="Perez-Pulido A.J."/>
            <person name="Gonzalez-Flores Y.E."/>
            <person name="Reyes-Ramirez F."/>
            <person name="Santero E."/>
            <person name="Floriano B."/>
        </authorList>
    </citation>
    <scope>NUCLEOTIDE SEQUENCE [LARGE SCALE GENOMIC DNA]</scope>
    <source>
        <strain evidence="7 8">TFA</strain>
    </source>
</reference>
<dbReference type="EMBL" id="CP012199">
    <property type="protein sequence ID" value="AMG75621.1"/>
    <property type="molecule type" value="Genomic_DNA"/>
</dbReference>
<sequence length="199" mass="21862">MGTAPAISPSTPRSSILDIAVRLFGSQGYTGTSMRDIAKAFGVLPGSLYAHIDSKETLLVEIVETGINHFLEAVEPIAAAEGSAGMRLRDAIRAHIIVVTENPERSLVVFHQWRFLGDDYREAAIAKRQRYERAFIRILEDGIAEGVFDQSLNVRIAVLTILGALNWTPEWYSPKGTASPAEIGDMMANMLLRSLMFKG</sequence>
<evidence type="ECO:0000256" key="2">
    <source>
        <dbReference type="ARBA" id="ARBA00023015"/>
    </source>
</evidence>
<dbReference type="PROSITE" id="PS50977">
    <property type="entry name" value="HTH_TETR_2"/>
    <property type="match status" value="1"/>
</dbReference>
<organism evidence="7 8">
    <name type="scientific">Sphingopyxis granuli</name>
    <dbReference type="NCBI Taxonomy" id="267128"/>
    <lineage>
        <taxon>Bacteria</taxon>
        <taxon>Pseudomonadati</taxon>
        <taxon>Pseudomonadota</taxon>
        <taxon>Alphaproteobacteria</taxon>
        <taxon>Sphingomonadales</taxon>
        <taxon>Sphingomonadaceae</taxon>
        <taxon>Sphingopyxis</taxon>
    </lineage>
</organism>
<dbReference type="Gene3D" id="1.10.357.10">
    <property type="entry name" value="Tetracycline Repressor, domain 2"/>
    <property type="match status" value="1"/>
</dbReference>
<dbReference type="KEGG" id="sgi:SGRAN_3278"/>
<dbReference type="GO" id="GO:0003700">
    <property type="term" value="F:DNA-binding transcription factor activity"/>
    <property type="evidence" value="ECO:0007669"/>
    <property type="project" value="TreeGrafter"/>
</dbReference>
<protein>
    <submittedName>
        <fullName evidence="7">Transcriptional regulator, TetR family</fullName>
    </submittedName>
</protein>
<dbReference type="PANTHER" id="PTHR30055">
    <property type="entry name" value="HTH-TYPE TRANSCRIPTIONAL REGULATOR RUTR"/>
    <property type="match status" value="1"/>
</dbReference>
<keyword evidence="2" id="KW-0805">Transcription regulation</keyword>
<dbReference type="InterPro" id="IPR009057">
    <property type="entry name" value="Homeodomain-like_sf"/>
</dbReference>
<dbReference type="Pfam" id="PF00440">
    <property type="entry name" value="TetR_N"/>
    <property type="match status" value="1"/>
</dbReference>
<feature type="DNA-binding region" description="H-T-H motif" evidence="5">
    <location>
        <begin position="33"/>
        <end position="52"/>
    </location>
</feature>
<dbReference type="Pfam" id="PF17932">
    <property type="entry name" value="TetR_C_24"/>
    <property type="match status" value="1"/>
</dbReference>
<keyword evidence="3 5" id="KW-0238">DNA-binding</keyword>
<evidence type="ECO:0000256" key="5">
    <source>
        <dbReference type="PROSITE-ProRule" id="PRU00335"/>
    </source>
</evidence>
<dbReference type="InterPro" id="IPR036271">
    <property type="entry name" value="Tet_transcr_reg_TetR-rel_C_sf"/>
</dbReference>
<dbReference type="InterPro" id="IPR041490">
    <property type="entry name" value="KstR2_TetR_C"/>
</dbReference>
<dbReference type="PANTHER" id="PTHR30055:SF175">
    <property type="entry name" value="HTH-TYPE TRANSCRIPTIONAL REPRESSOR KSTR2"/>
    <property type="match status" value="1"/>
</dbReference>
<dbReference type="InterPro" id="IPR001647">
    <property type="entry name" value="HTH_TetR"/>
</dbReference>
<dbReference type="RefSeq" id="WP_067185499.1">
    <property type="nucleotide sequence ID" value="NZ_CP012199.1"/>
</dbReference>
<accession>A0AA86L464</accession>
<dbReference type="GO" id="GO:0000976">
    <property type="term" value="F:transcription cis-regulatory region binding"/>
    <property type="evidence" value="ECO:0007669"/>
    <property type="project" value="TreeGrafter"/>
</dbReference>
<dbReference type="Proteomes" id="UP000058599">
    <property type="component" value="Chromosome"/>
</dbReference>
<evidence type="ECO:0000256" key="3">
    <source>
        <dbReference type="ARBA" id="ARBA00023125"/>
    </source>
</evidence>